<reference evidence="3" key="2">
    <citation type="submission" date="2020-05" db="UniProtKB">
        <authorList>
            <consortium name="EnsemblMetazoa"/>
        </authorList>
    </citation>
    <scope>IDENTIFICATION</scope>
</reference>
<feature type="region of interest" description="Disordered" evidence="1">
    <location>
        <begin position="48"/>
        <end position="84"/>
    </location>
</feature>
<dbReference type="EMBL" id="ATLV01017168">
    <property type="status" value="NOT_ANNOTATED_CDS"/>
    <property type="molecule type" value="Genomic_DNA"/>
</dbReference>
<dbReference type="AlphaFoldDB" id="A0A084VVA5"/>
<evidence type="ECO:0000313" key="3">
    <source>
        <dbReference type="EnsemblMetazoa" id="ASIC009459-PA"/>
    </source>
</evidence>
<gene>
    <name evidence="2" type="ORF">ZHAS_00009459</name>
</gene>
<accession>A0A084VVA5</accession>
<dbReference type="EMBL" id="KE525157">
    <property type="protein sequence ID" value="KFB41899.1"/>
    <property type="molecule type" value="Genomic_DNA"/>
</dbReference>
<feature type="compositionally biased region" description="Low complexity" evidence="1">
    <location>
        <begin position="48"/>
        <end position="68"/>
    </location>
</feature>
<keyword evidence="4" id="KW-1185">Reference proteome</keyword>
<dbReference type="EnsemblMetazoa" id="ASIC009459-RA">
    <property type="protein sequence ID" value="ASIC009459-PA"/>
    <property type="gene ID" value="ASIC009459"/>
</dbReference>
<evidence type="ECO:0000313" key="2">
    <source>
        <dbReference type="EMBL" id="KFB41899.1"/>
    </source>
</evidence>
<name>A0A084VVA5_ANOSI</name>
<reference evidence="2 4" key="1">
    <citation type="journal article" date="2014" name="BMC Genomics">
        <title>Genome sequence of Anopheles sinensis provides insight into genetics basis of mosquito competence for malaria parasites.</title>
        <authorList>
            <person name="Zhou D."/>
            <person name="Zhang D."/>
            <person name="Ding G."/>
            <person name="Shi L."/>
            <person name="Hou Q."/>
            <person name="Ye Y."/>
            <person name="Xu Y."/>
            <person name="Zhou H."/>
            <person name="Xiong C."/>
            <person name="Li S."/>
            <person name="Yu J."/>
            <person name="Hong S."/>
            <person name="Yu X."/>
            <person name="Zou P."/>
            <person name="Chen C."/>
            <person name="Chang X."/>
            <person name="Wang W."/>
            <person name="Lv Y."/>
            <person name="Sun Y."/>
            <person name="Ma L."/>
            <person name="Shen B."/>
            <person name="Zhu C."/>
        </authorList>
    </citation>
    <scope>NUCLEOTIDE SEQUENCE [LARGE SCALE GENOMIC DNA]</scope>
</reference>
<evidence type="ECO:0000313" key="4">
    <source>
        <dbReference type="Proteomes" id="UP000030765"/>
    </source>
</evidence>
<sequence>MADHQQTVPAPPLEPYSAGQPIPIALFRSREPPAGTVFDHHHQQELLPEQPSPLPNGANAINNNNNNNYEFYDPSKAPGSGEGDGGVIVKLETGDTIVEGCLASAAASAPPAGGGGGDGEGSDGVAVLDGASDEGRAGSECGSEELGGQMMTGPDVEAKAEEAEGDESEPEDNKLKSQERERLVQAVQKVFEEYKWTPPPTVTRHFNRVRCGKGFSPQTWEAFHLLWKTQSTVSPCVFASSYFYSADANRFPIRLALDIVSGPMLGNCAFIDDPIPSLHPAPGKGECK</sequence>
<dbReference type="VEuPathDB" id="VectorBase:ASIC009459"/>
<organism evidence="2">
    <name type="scientific">Anopheles sinensis</name>
    <name type="common">Mosquito</name>
    <dbReference type="NCBI Taxonomy" id="74873"/>
    <lineage>
        <taxon>Eukaryota</taxon>
        <taxon>Metazoa</taxon>
        <taxon>Ecdysozoa</taxon>
        <taxon>Arthropoda</taxon>
        <taxon>Hexapoda</taxon>
        <taxon>Insecta</taxon>
        <taxon>Pterygota</taxon>
        <taxon>Neoptera</taxon>
        <taxon>Endopterygota</taxon>
        <taxon>Diptera</taxon>
        <taxon>Nematocera</taxon>
        <taxon>Culicoidea</taxon>
        <taxon>Culicidae</taxon>
        <taxon>Anophelinae</taxon>
        <taxon>Anopheles</taxon>
    </lineage>
</organism>
<feature type="region of interest" description="Disordered" evidence="1">
    <location>
        <begin position="106"/>
        <end position="179"/>
    </location>
</feature>
<proteinExistence type="predicted"/>
<evidence type="ECO:0000256" key="1">
    <source>
        <dbReference type="SAM" id="MobiDB-lite"/>
    </source>
</evidence>
<dbReference type="OMA" id="FTEYKWT"/>
<protein>
    <submittedName>
        <fullName evidence="2">AGAP013514-PA-like protein</fullName>
    </submittedName>
</protein>
<dbReference type="Proteomes" id="UP000030765">
    <property type="component" value="Unassembled WGS sequence"/>
</dbReference>
<dbReference type="STRING" id="74873.A0A084VVA5"/>
<dbReference type="VEuPathDB" id="VectorBase:ASIS010284"/>